<dbReference type="InterPro" id="IPR015422">
    <property type="entry name" value="PyrdxlP-dep_Trfase_small"/>
</dbReference>
<name>A0A326U1A6_THEHA</name>
<reference evidence="2 3" key="1">
    <citation type="submission" date="2018-06" db="EMBL/GenBank/DDBJ databases">
        <title>Genomic Encyclopedia of Archaeal and Bacterial Type Strains, Phase II (KMG-II): from individual species to whole genera.</title>
        <authorList>
            <person name="Goeker M."/>
        </authorList>
    </citation>
    <scope>NUCLEOTIDE SEQUENCE [LARGE SCALE GENOMIC DNA]</scope>
    <source>
        <strain evidence="2 3">ATCC BAA-1881</strain>
    </source>
</reference>
<dbReference type="PANTHER" id="PTHR43586:SF15">
    <property type="entry name" value="BLR3095 PROTEIN"/>
    <property type="match status" value="1"/>
</dbReference>
<accession>A0A326U1A6</accession>
<evidence type="ECO:0000313" key="2">
    <source>
        <dbReference type="EMBL" id="PZW24672.1"/>
    </source>
</evidence>
<dbReference type="InterPro" id="IPR015424">
    <property type="entry name" value="PyrdxlP-dep_Trfase"/>
</dbReference>
<keyword evidence="3" id="KW-1185">Reference proteome</keyword>
<dbReference type="Proteomes" id="UP000248806">
    <property type="component" value="Unassembled WGS sequence"/>
</dbReference>
<dbReference type="GO" id="GO:0016829">
    <property type="term" value="F:lyase activity"/>
    <property type="evidence" value="ECO:0007669"/>
    <property type="project" value="UniProtKB-KW"/>
</dbReference>
<dbReference type="SUPFAM" id="SSF53383">
    <property type="entry name" value="PLP-dependent transferases"/>
    <property type="match status" value="1"/>
</dbReference>
<evidence type="ECO:0000259" key="1">
    <source>
        <dbReference type="Pfam" id="PF00266"/>
    </source>
</evidence>
<protein>
    <submittedName>
        <fullName evidence="2">Selenocysteine lyase/cysteine desulfurase</fullName>
    </submittedName>
</protein>
<dbReference type="Gene3D" id="3.40.640.10">
    <property type="entry name" value="Type I PLP-dependent aspartate aminotransferase-like (Major domain)"/>
    <property type="match status" value="1"/>
</dbReference>
<proteinExistence type="predicted"/>
<dbReference type="InterPro" id="IPR015421">
    <property type="entry name" value="PyrdxlP-dep_Trfase_major"/>
</dbReference>
<feature type="domain" description="Aminotransferase class V" evidence="1">
    <location>
        <begin position="39"/>
        <end position="395"/>
    </location>
</feature>
<evidence type="ECO:0000313" key="3">
    <source>
        <dbReference type="Proteomes" id="UP000248806"/>
    </source>
</evidence>
<gene>
    <name evidence="2" type="ORF">EI42_04554</name>
</gene>
<dbReference type="EMBL" id="QKUF01000021">
    <property type="protein sequence ID" value="PZW24672.1"/>
    <property type="molecule type" value="Genomic_DNA"/>
</dbReference>
<dbReference type="AlphaFoldDB" id="A0A326U1A6"/>
<dbReference type="Gene3D" id="3.90.1150.10">
    <property type="entry name" value="Aspartate Aminotransferase, domain 1"/>
    <property type="match status" value="1"/>
</dbReference>
<dbReference type="InterPro" id="IPR000192">
    <property type="entry name" value="Aminotrans_V_dom"/>
</dbReference>
<dbReference type="RefSeq" id="WP_170142830.1">
    <property type="nucleotide sequence ID" value="NZ_BIFX01000001.1"/>
</dbReference>
<organism evidence="2 3">
    <name type="scientific">Thermosporothrix hazakensis</name>
    <dbReference type="NCBI Taxonomy" id="644383"/>
    <lineage>
        <taxon>Bacteria</taxon>
        <taxon>Bacillati</taxon>
        <taxon>Chloroflexota</taxon>
        <taxon>Ktedonobacteria</taxon>
        <taxon>Ktedonobacterales</taxon>
        <taxon>Thermosporotrichaceae</taxon>
        <taxon>Thermosporothrix</taxon>
    </lineage>
</organism>
<comment type="caution">
    <text evidence="2">The sequence shown here is derived from an EMBL/GenBank/DDBJ whole genome shotgun (WGS) entry which is preliminary data.</text>
</comment>
<dbReference type="Pfam" id="PF00266">
    <property type="entry name" value="Aminotran_5"/>
    <property type="match status" value="1"/>
</dbReference>
<dbReference type="PANTHER" id="PTHR43586">
    <property type="entry name" value="CYSTEINE DESULFURASE"/>
    <property type="match status" value="1"/>
</dbReference>
<keyword evidence="2" id="KW-0456">Lyase</keyword>
<sequence>MTVTLPDLDTLLQPLLADEEGSTTLSAREYLFPVTREHVYFNHASTGALPLPTARLMQEYIADTSRYGGLHEDYWRGHCTEARRRLGRMLDVPAELIAFTASTGDGLMTIAQGLEWRAGDHIVLAEGEFPSNVYAWLNLREQGVEIEFVPVRDGRIPAEEICARITERTRLISLSLVEFSTGFRNDVATVAAYCHDRGIICGIDAIQALGALDVNVPRLGVDFVAAAGHKWLLSPHICGILYVSEDLLARLQVSRRGWFSVSNPMDFFNYEQPLKEGAARFEHSSPNTFPAVGLSASLHVFERLQGGMQAVEQRILGLTAHTIKGLQQLGYRVVTPMGEGERSGIVCFQPIAERQQTVQGVVAALAERRICVAARGTVVRISPHFYNTIAEVDALLNALEEIKGI</sequence>